<name>A0A3A9YM44_9ACTN</name>
<dbReference type="AlphaFoldDB" id="A0A3A9YM44"/>
<dbReference type="Proteomes" id="UP000271548">
    <property type="component" value="Unassembled WGS sequence"/>
</dbReference>
<dbReference type="RefSeq" id="WP_120681194.1">
    <property type="nucleotide sequence ID" value="NZ_RAZS01000009.1"/>
</dbReference>
<evidence type="ECO:0000313" key="2">
    <source>
        <dbReference type="EMBL" id="RKN16038.1"/>
    </source>
</evidence>
<feature type="transmembrane region" description="Helical" evidence="1">
    <location>
        <begin position="90"/>
        <end position="115"/>
    </location>
</feature>
<dbReference type="OrthoDB" id="2955510at2"/>
<feature type="transmembrane region" description="Helical" evidence="1">
    <location>
        <begin position="50"/>
        <end position="69"/>
    </location>
</feature>
<gene>
    <name evidence="3" type="ORF">D7044_04305</name>
    <name evidence="2" type="ORF">D7147_23325</name>
</gene>
<feature type="transmembrane region" description="Helical" evidence="1">
    <location>
        <begin position="484"/>
        <end position="506"/>
    </location>
</feature>
<feature type="transmembrane region" description="Helical" evidence="1">
    <location>
        <begin position="377"/>
        <end position="399"/>
    </location>
</feature>
<keyword evidence="1" id="KW-0472">Membrane</keyword>
<comment type="caution">
    <text evidence="3">The sequence shown here is derived from an EMBL/GenBank/DDBJ whole genome shotgun (WGS) entry which is preliminary data.</text>
</comment>
<feature type="transmembrane region" description="Helical" evidence="1">
    <location>
        <begin position="448"/>
        <end position="472"/>
    </location>
</feature>
<sequence length="558" mass="57847">MVGQLIRLTFTIRRHSPSLRRTWGIVLGSAAVAATWAALLLARPGARSDVLTLVLIGWFVGWLVGPVLASGAAVLRPEYFTLLPLPRRRLAVGLFASAFVGVGGAVTALATPALIGHGVRSGSALAALVALPGALLFLVLCVAVSRTVYALLGAAMRTHVGVEIAAVQYGLLIATLMVGWLIVSPVLNAVPRLLDEGLPGTAMSTVLSWTPAGWPVRAVEAAGAGDLAGAAAWLGLLAGATALAVGAAVALLTPYVGNRTRRRRRAPLGTRVLARPGLLPGSELGAVVGKELRSWWRDPWRSLEIRTSIWFGLFLAGYGFIAGVPQIAVLAGAGVALMVALSGANLYGQDGTALWQLVVAQHPRAIRADVRGRQLGLIAYFGLPALLLSGVMIVLTGGHHLTLPVFAGLVALIGAGSGVAVLMSVLGVTPGVDPHRRVNATDAGENPFVIQVAMWLAGTLAAPTVVAAVFLATEPGWLPGWFPAATVAIAVLNAVVAFWGLGALAVRQLTNRLPETFARLRYPGLARPRTGAGWLDWFAGQAETEAVKAAAAKAKSGR</sequence>
<feature type="transmembrane region" description="Helical" evidence="1">
    <location>
        <begin position="230"/>
        <end position="256"/>
    </location>
</feature>
<accession>A0A3A9YM44</accession>
<keyword evidence="1" id="KW-0812">Transmembrane</keyword>
<dbReference type="Proteomes" id="UP000275865">
    <property type="component" value="Unassembled WGS sequence"/>
</dbReference>
<organism evidence="3 5">
    <name type="scientific">Micromonospora musae</name>
    <dbReference type="NCBI Taxonomy" id="1894970"/>
    <lineage>
        <taxon>Bacteria</taxon>
        <taxon>Bacillati</taxon>
        <taxon>Actinomycetota</taxon>
        <taxon>Actinomycetes</taxon>
        <taxon>Micromonosporales</taxon>
        <taxon>Micromonosporaceae</taxon>
        <taxon>Micromonospora</taxon>
    </lineage>
</organism>
<feature type="transmembrane region" description="Helical" evidence="1">
    <location>
        <begin position="127"/>
        <end position="152"/>
    </location>
</feature>
<feature type="transmembrane region" description="Helical" evidence="1">
    <location>
        <begin position="21"/>
        <end position="44"/>
    </location>
</feature>
<evidence type="ECO:0008006" key="6">
    <source>
        <dbReference type="Google" id="ProtNLM"/>
    </source>
</evidence>
<proteinExistence type="predicted"/>
<dbReference type="EMBL" id="RAZT01000002">
    <property type="protein sequence ID" value="RKN35396.1"/>
    <property type="molecule type" value="Genomic_DNA"/>
</dbReference>
<keyword evidence="1" id="KW-1133">Transmembrane helix</keyword>
<feature type="transmembrane region" description="Helical" evidence="1">
    <location>
        <begin position="303"/>
        <end position="321"/>
    </location>
</feature>
<evidence type="ECO:0000313" key="5">
    <source>
        <dbReference type="Proteomes" id="UP000275865"/>
    </source>
</evidence>
<feature type="transmembrane region" description="Helical" evidence="1">
    <location>
        <begin position="327"/>
        <end position="347"/>
    </location>
</feature>
<reference evidence="4 5" key="1">
    <citation type="submission" date="2018-09" db="EMBL/GenBank/DDBJ databases">
        <title>Micromonospora sp. nov. MS1-9, isolated from a root of Musa sp.</title>
        <authorList>
            <person name="Kuncharoen N."/>
            <person name="Kudo T."/>
            <person name="Ohkuma M."/>
            <person name="Yuki M."/>
            <person name="Tanasupawat S."/>
        </authorList>
    </citation>
    <scope>NUCLEOTIDE SEQUENCE [LARGE SCALE GENOMIC DNA]</scope>
    <source>
        <strain evidence="3 5">MS1-9</strain>
        <strain evidence="2 4">NGC1-4</strain>
    </source>
</reference>
<dbReference type="EMBL" id="RAZS01000009">
    <property type="protein sequence ID" value="RKN16038.1"/>
    <property type="molecule type" value="Genomic_DNA"/>
</dbReference>
<protein>
    <recommendedName>
        <fullName evidence="6">ABC-2 type transport system permease protein</fullName>
    </recommendedName>
</protein>
<evidence type="ECO:0000313" key="4">
    <source>
        <dbReference type="Proteomes" id="UP000271548"/>
    </source>
</evidence>
<feature type="transmembrane region" description="Helical" evidence="1">
    <location>
        <begin position="405"/>
        <end position="428"/>
    </location>
</feature>
<feature type="transmembrane region" description="Helical" evidence="1">
    <location>
        <begin position="164"/>
        <end position="183"/>
    </location>
</feature>
<evidence type="ECO:0000313" key="3">
    <source>
        <dbReference type="EMBL" id="RKN35396.1"/>
    </source>
</evidence>
<keyword evidence="4" id="KW-1185">Reference proteome</keyword>
<evidence type="ECO:0000256" key="1">
    <source>
        <dbReference type="SAM" id="Phobius"/>
    </source>
</evidence>